<evidence type="ECO:0008006" key="4">
    <source>
        <dbReference type="Google" id="ProtNLM"/>
    </source>
</evidence>
<protein>
    <recommendedName>
        <fullName evidence="4">Carboxypeptidase regulatory-like domain-containing protein</fullName>
    </recommendedName>
</protein>
<dbReference type="SUPFAM" id="SSF117074">
    <property type="entry name" value="Hypothetical protein PA1324"/>
    <property type="match status" value="1"/>
</dbReference>
<evidence type="ECO:0000313" key="2">
    <source>
        <dbReference type="EMBL" id="SHL55428.1"/>
    </source>
</evidence>
<accession>A0A1M7BK58</accession>
<dbReference type="AlphaFoldDB" id="A0A1M7BK58"/>
<dbReference type="EMBL" id="FRBH01000011">
    <property type="protein sequence ID" value="SHL55428.1"/>
    <property type="molecule type" value="Genomic_DNA"/>
</dbReference>
<feature type="signal peptide" evidence="1">
    <location>
        <begin position="1"/>
        <end position="19"/>
    </location>
</feature>
<reference evidence="3" key="1">
    <citation type="submission" date="2016-11" db="EMBL/GenBank/DDBJ databases">
        <authorList>
            <person name="Varghese N."/>
            <person name="Submissions S."/>
        </authorList>
    </citation>
    <scope>NUCLEOTIDE SEQUENCE [LARGE SCALE GENOMIC DNA]</scope>
    <source>
        <strain evidence="3">DSM 27989</strain>
    </source>
</reference>
<dbReference type="Proteomes" id="UP000184120">
    <property type="component" value="Unassembled WGS sequence"/>
</dbReference>
<name>A0A1M7BK58_9FLAO</name>
<dbReference type="RefSeq" id="WP_072933492.1">
    <property type="nucleotide sequence ID" value="NZ_BMFL01000013.1"/>
</dbReference>
<proteinExistence type="predicted"/>
<organism evidence="2 3">
    <name type="scientific">Chishuiella changwenlii</name>
    <dbReference type="NCBI Taxonomy" id="1434701"/>
    <lineage>
        <taxon>Bacteria</taxon>
        <taxon>Pseudomonadati</taxon>
        <taxon>Bacteroidota</taxon>
        <taxon>Flavobacteriia</taxon>
        <taxon>Flavobacteriales</taxon>
        <taxon>Weeksellaceae</taxon>
        <taxon>Chishuiella</taxon>
    </lineage>
</organism>
<evidence type="ECO:0000256" key="1">
    <source>
        <dbReference type="SAM" id="SignalP"/>
    </source>
</evidence>
<dbReference type="OrthoDB" id="6058208at2"/>
<keyword evidence="1" id="KW-0732">Signal</keyword>
<feature type="chain" id="PRO_5013200988" description="Carboxypeptidase regulatory-like domain-containing protein" evidence="1">
    <location>
        <begin position="20"/>
        <end position="215"/>
    </location>
</feature>
<evidence type="ECO:0000313" key="3">
    <source>
        <dbReference type="Proteomes" id="UP000184120"/>
    </source>
</evidence>
<sequence>MIKIYLYFTLLFSFTAVNAQKYVEPEKAVKDEQKRKASEVVTFPTRKFDSIEAKKALAMGKGKITGTAFTRTKNGYGMKVGKKVLANKITIQLFPVTPYFEEYYALWKDKSKNNPKKNRFVYMDKDAYRYRLDAVTNSSGEFTFPDMKPGKYYLWGSLDYSLSYNYNQYTGSGYNGYGGRIDYYSPSSYSKGYNEFLELFVEVKSDGEVVEVKLK</sequence>
<gene>
    <name evidence="2" type="ORF">SAMN05443634_11123</name>
</gene>
<dbReference type="STRING" id="1434701.SAMN05443634_11123"/>